<proteinExistence type="predicted"/>
<name>A0AC61D7A2_9FIRM</name>
<sequence>MKMLKEMTSAFLLVFMAEMGDKSQLLAMLFASRYSMKEVLAGVFLGVLFNHGLAILIGVTLGNIISISCLSFVSSIAFLYFAFTSLQQEKEENEKKTETYNWPFLIVTTAFFVGELGDKTQLAAVTLGMEASYPLIVLAGTISAMLVVSSLGILIGGKMGKLISPLLIRIFSASLFFVFGMLKLISLLRVKTDFNTMLIIGALLIALFLWTLGEMLHKSKSSSLWIQDESL</sequence>
<dbReference type="EMBL" id="PEDL01000026">
    <property type="protein sequence ID" value="PHV69499.1"/>
    <property type="molecule type" value="Genomic_DNA"/>
</dbReference>
<evidence type="ECO:0000313" key="2">
    <source>
        <dbReference type="Proteomes" id="UP000224460"/>
    </source>
</evidence>
<dbReference type="Proteomes" id="UP000224460">
    <property type="component" value="Unassembled WGS sequence"/>
</dbReference>
<organism evidence="1 2">
    <name type="scientific">Sporanaerobium hydrogeniformans</name>
    <dbReference type="NCBI Taxonomy" id="3072179"/>
    <lineage>
        <taxon>Bacteria</taxon>
        <taxon>Bacillati</taxon>
        <taxon>Bacillota</taxon>
        <taxon>Clostridia</taxon>
        <taxon>Lachnospirales</taxon>
        <taxon>Lachnospiraceae</taxon>
        <taxon>Sporanaerobium</taxon>
    </lineage>
</organism>
<protein>
    <submittedName>
        <fullName evidence="1">Uncharacterized protein</fullName>
    </submittedName>
</protein>
<evidence type="ECO:0000313" key="1">
    <source>
        <dbReference type="EMBL" id="PHV69499.1"/>
    </source>
</evidence>
<keyword evidence="2" id="KW-1185">Reference proteome</keyword>
<gene>
    <name evidence="1" type="ORF">CS063_15345</name>
</gene>
<accession>A0AC61D7A2</accession>
<reference evidence="1" key="1">
    <citation type="submission" date="2017-10" db="EMBL/GenBank/DDBJ databases">
        <title>Genome sequence of cellulolytic Lachnospiraceae bacterium XHS1971 isolated from hotspring sediment.</title>
        <authorList>
            <person name="Vasudevan G."/>
            <person name="Joshi A.J."/>
            <person name="Hivarkar S."/>
            <person name="Lanjekar V.B."/>
            <person name="Dhakephalkar P.K."/>
            <person name="Dagar S."/>
        </authorList>
    </citation>
    <scope>NUCLEOTIDE SEQUENCE</scope>
    <source>
        <strain evidence="1">XHS1971</strain>
    </source>
</reference>
<comment type="caution">
    <text evidence="1">The sequence shown here is derived from an EMBL/GenBank/DDBJ whole genome shotgun (WGS) entry which is preliminary data.</text>
</comment>